<gene>
    <name evidence="3" type="ORF">P691DRAFT_807697</name>
</gene>
<feature type="transmembrane region" description="Helical" evidence="2">
    <location>
        <begin position="730"/>
        <end position="751"/>
    </location>
</feature>
<name>A0A9P6C050_9AGAR</name>
<feature type="region of interest" description="Disordered" evidence="1">
    <location>
        <begin position="155"/>
        <end position="213"/>
    </location>
</feature>
<sequence length="879" mass="99399">MILRLLRQLIQALTRLWSNSTTKRLLTKFVQRWTFIFSLLKSRLDPESLSGGWKRECADKGTPSDRGTQNRKCGAEKTDPRPQQPNELCADTIAFSLYPTSHGNHTPPTQPTPFGLSTDTQSLQSAAGGISFTVQSPPQSPSSVKSGEAHIHVVQPADSPTHSDGSLGTERSVFRDDHHLDAPRRPTTMPATPNPRSRSGSPSSFRLRPTSSVASLHPRDHVHWYPSRPSSPLVHSLRPSPSHISIHSQLRGTVSSRAPSVYEPEPEPLPIIEPQELSEEFSDPDERIWTMCPEEVERGQRKFFATKDQEDTMLEPLTMRFEATWEPPDWKPIVHPEGQLYFWHEKKRVITEAYLYDPDTLHQIDRYLSNIESFIERVNLCNVLGHHDLVLDISPTASDRGGYVCGYYFVNHEERSIFWLQKYPASALTAWMPEYGHKSKLHLKHEIEAQYWFHCHLFPTTLTVDLPLIAELRDIILHNIADTLTSPTSTAPYSHDDLNRMLSWINSLKKNLDILYLGSACLVGRLMFIFVRERFHHFYGEPAVRLNRGVSVYGTVRKRTKLIRTLSPLLFAAPLQNLISLEKIWVDELMHEPTWKMLINKFNDQWQEFILFATVMLNANVAFLAIQSIDQVTPPAQRRPDQIASYVSVVASVGSIITGLLLIKMNRVRLQDTTPDAIRFMNARSSKILGLETLAIMYSLPFALLMWGMIAFVVAFCINCFQNTTSVTRGIVGAACLLVAILVVWCIWVGWDKSIHQQPDAIEETRVRPEKDAGAVDSEEEHGVNEKEGRGEGVVAEHQPGRRSVDTPSPRQRIGSPHDLQNNAGDGASREEAMEYKRVWDRLTKRWKGIWSGQLNIGLRWTGPRGVSEDSGATAVAVV</sequence>
<evidence type="ECO:0000313" key="4">
    <source>
        <dbReference type="Proteomes" id="UP000807342"/>
    </source>
</evidence>
<feature type="transmembrane region" description="Helical" evidence="2">
    <location>
        <begin position="606"/>
        <end position="626"/>
    </location>
</feature>
<reference evidence="3" key="1">
    <citation type="submission" date="2020-11" db="EMBL/GenBank/DDBJ databases">
        <authorList>
            <consortium name="DOE Joint Genome Institute"/>
            <person name="Ahrendt S."/>
            <person name="Riley R."/>
            <person name="Andreopoulos W."/>
            <person name="Labutti K."/>
            <person name="Pangilinan J."/>
            <person name="Ruiz-Duenas F.J."/>
            <person name="Barrasa J.M."/>
            <person name="Sanchez-Garcia M."/>
            <person name="Camarero S."/>
            <person name="Miyauchi S."/>
            <person name="Serrano A."/>
            <person name="Linde D."/>
            <person name="Babiker R."/>
            <person name="Drula E."/>
            <person name="Ayuso-Fernandez I."/>
            <person name="Pacheco R."/>
            <person name="Padilla G."/>
            <person name="Ferreira P."/>
            <person name="Barriuso J."/>
            <person name="Kellner H."/>
            <person name="Castanera R."/>
            <person name="Alfaro M."/>
            <person name="Ramirez L."/>
            <person name="Pisabarro A.G."/>
            <person name="Kuo A."/>
            <person name="Tritt A."/>
            <person name="Lipzen A."/>
            <person name="He G."/>
            <person name="Yan M."/>
            <person name="Ng V."/>
            <person name="Cullen D."/>
            <person name="Martin F."/>
            <person name="Rosso M.-N."/>
            <person name="Henrissat B."/>
            <person name="Hibbett D."/>
            <person name="Martinez A.T."/>
            <person name="Grigoriev I.V."/>
        </authorList>
    </citation>
    <scope>NUCLEOTIDE SEQUENCE</scope>
    <source>
        <strain evidence="3">MF-IS2</strain>
    </source>
</reference>
<keyword evidence="2" id="KW-0472">Membrane</keyword>
<dbReference type="EMBL" id="MU151392">
    <property type="protein sequence ID" value="KAF9444235.1"/>
    <property type="molecule type" value="Genomic_DNA"/>
</dbReference>
<feature type="transmembrane region" description="Helical" evidence="2">
    <location>
        <begin position="646"/>
        <end position="663"/>
    </location>
</feature>
<dbReference type="Proteomes" id="UP000807342">
    <property type="component" value="Unassembled WGS sequence"/>
</dbReference>
<protein>
    <recommendedName>
        <fullName evidence="5">WW domain-containing protein</fullName>
    </recommendedName>
</protein>
<comment type="caution">
    <text evidence="3">The sequence shown here is derived from an EMBL/GenBank/DDBJ whole genome shotgun (WGS) entry which is preliminary data.</text>
</comment>
<accession>A0A9P6C050</accession>
<feature type="region of interest" description="Disordered" evidence="1">
    <location>
        <begin position="99"/>
        <end position="121"/>
    </location>
</feature>
<evidence type="ECO:0000256" key="1">
    <source>
        <dbReference type="SAM" id="MobiDB-lite"/>
    </source>
</evidence>
<feature type="compositionally biased region" description="Basic and acidic residues" evidence="1">
    <location>
        <begin position="781"/>
        <end position="791"/>
    </location>
</feature>
<dbReference type="OrthoDB" id="2657661at2759"/>
<keyword evidence="2" id="KW-1133">Transmembrane helix</keyword>
<evidence type="ECO:0000313" key="3">
    <source>
        <dbReference type="EMBL" id="KAF9444235.1"/>
    </source>
</evidence>
<dbReference type="AlphaFoldDB" id="A0A9P6C050"/>
<feature type="region of interest" description="Disordered" evidence="1">
    <location>
        <begin position="765"/>
        <end position="831"/>
    </location>
</feature>
<evidence type="ECO:0008006" key="5">
    <source>
        <dbReference type="Google" id="ProtNLM"/>
    </source>
</evidence>
<organism evidence="3 4">
    <name type="scientific">Macrolepiota fuliginosa MF-IS2</name>
    <dbReference type="NCBI Taxonomy" id="1400762"/>
    <lineage>
        <taxon>Eukaryota</taxon>
        <taxon>Fungi</taxon>
        <taxon>Dikarya</taxon>
        <taxon>Basidiomycota</taxon>
        <taxon>Agaricomycotina</taxon>
        <taxon>Agaricomycetes</taxon>
        <taxon>Agaricomycetidae</taxon>
        <taxon>Agaricales</taxon>
        <taxon>Agaricineae</taxon>
        <taxon>Agaricaceae</taxon>
        <taxon>Macrolepiota</taxon>
    </lineage>
</organism>
<feature type="region of interest" description="Disordered" evidence="1">
    <location>
        <begin position="46"/>
        <end position="86"/>
    </location>
</feature>
<proteinExistence type="predicted"/>
<evidence type="ECO:0000256" key="2">
    <source>
        <dbReference type="SAM" id="Phobius"/>
    </source>
</evidence>
<feature type="compositionally biased region" description="Basic and acidic residues" evidence="1">
    <location>
        <begin position="53"/>
        <end position="63"/>
    </location>
</feature>
<feature type="transmembrane region" description="Helical" evidence="2">
    <location>
        <begin position="695"/>
        <end position="718"/>
    </location>
</feature>
<keyword evidence="2" id="KW-0812">Transmembrane</keyword>
<feature type="compositionally biased region" description="Basic and acidic residues" evidence="1">
    <location>
        <begin position="765"/>
        <end position="774"/>
    </location>
</feature>
<feature type="compositionally biased region" description="Low complexity" evidence="1">
    <location>
        <begin position="185"/>
        <end position="209"/>
    </location>
</feature>
<keyword evidence="4" id="KW-1185">Reference proteome</keyword>
<feature type="compositionally biased region" description="Basic and acidic residues" evidence="1">
    <location>
        <begin position="172"/>
        <end position="184"/>
    </location>
</feature>